<dbReference type="InterPro" id="IPR035965">
    <property type="entry name" value="PAS-like_dom_sf"/>
</dbReference>
<feature type="domain" description="PAS" evidence="6">
    <location>
        <begin position="33"/>
        <end position="87"/>
    </location>
</feature>
<keyword evidence="3" id="KW-0597">Phosphoprotein</keyword>
<evidence type="ECO:0000256" key="1">
    <source>
        <dbReference type="ARBA" id="ARBA00000085"/>
    </source>
</evidence>
<keyword evidence="5" id="KW-0418">Kinase</keyword>
<proteinExistence type="predicted"/>
<dbReference type="GO" id="GO:0004673">
    <property type="term" value="F:protein histidine kinase activity"/>
    <property type="evidence" value="ECO:0007669"/>
    <property type="project" value="UniProtKB-EC"/>
</dbReference>
<gene>
    <name evidence="8" type="ORF">CLV31_10161</name>
</gene>
<protein>
    <recommendedName>
        <fullName evidence="2">histidine kinase</fullName>
        <ecNumber evidence="2">2.7.13.3</ecNumber>
    </recommendedName>
</protein>
<evidence type="ECO:0000256" key="2">
    <source>
        <dbReference type="ARBA" id="ARBA00012438"/>
    </source>
</evidence>
<dbReference type="InterPro" id="IPR000014">
    <property type="entry name" value="PAS"/>
</dbReference>
<dbReference type="CDD" id="cd00130">
    <property type="entry name" value="PAS"/>
    <property type="match status" value="2"/>
</dbReference>
<accession>A0A326RXW8</accession>
<dbReference type="AlphaFoldDB" id="A0A326RXW8"/>
<keyword evidence="4" id="KW-0808">Transferase</keyword>
<dbReference type="SUPFAM" id="SSF55785">
    <property type="entry name" value="PYP-like sensor domain (PAS domain)"/>
    <property type="match status" value="4"/>
</dbReference>
<evidence type="ECO:0000256" key="4">
    <source>
        <dbReference type="ARBA" id="ARBA00022679"/>
    </source>
</evidence>
<dbReference type="InterPro" id="IPR000700">
    <property type="entry name" value="PAS-assoc_C"/>
</dbReference>
<dbReference type="NCBIfam" id="TIGR00229">
    <property type="entry name" value="sensory_box"/>
    <property type="match status" value="2"/>
</dbReference>
<comment type="catalytic activity">
    <reaction evidence="1">
        <text>ATP + protein L-histidine = ADP + protein N-phospho-L-histidine.</text>
        <dbReference type="EC" id="2.7.13.3"/>
    </reaction>
</comment>
<dbReference type="Pfam" id="PF08448">
    <property type="entry name" value="PAS_4"/>
    <property type="match status" value="4"/>
</dbReference>
<dbReference type="InterPro" id="IPR013656">
    <property type="entry name" value="PAS_4"/>
</dbReference>
<organism evidence="8 9">
    <name type="scientific">Algoriphagus aquaeductus</name>
    <dbReference type="NCBI Taxonomy" id="475299"/>
    <lineage>
        <taxon>Bacteria</taxon>
        <taxon>Pseudomonadati</taxon>
        <taxon>Bacteroidota</taxon>
        <taxon>Cytophagia</taxon>
        <taxon>Cytophagales</taxon>
        <taxon>Cyclobacteriaceae</taxon>
        <taxon>Algoriphagus</taxon>
    </lineage>
</organism>
<keyword evidence="9" id="KW-1185">Reference proteome</keyword>
<dbReference type="EC" id="2.7.13.3" evidence="2"/>
<dbReference type="PANTHER" id="PTHR43304">
    <property type="entry name" value="PHYTOCHROME-LIKE PROTEIN CPH1"/>
    <property type="match status" value="1"/>
</dbReference>
<evidence type="ECO:0000256" key="5">
    <source>
        <dbReference type="ARBA" id="ARBA00022777"/>
    </source>
</evidence>
<evidence type="ECO:0000313" key="9">
    <source>
        <dbReference type="Proteomes" id="UP000248917"/>
    </source>
</evidence>
<feature type="domain" description="PAC" evidence="7">
    <location>
        <begin position="334"/>
        <end position="387"/>
    </location>
</feature>
<dbReference type="Proteomes" id="UP000248917">
    <property type="component" value="Unassembled WGS sequence"/>
</dbReference>
<dbReference type="PROSITE" id="PS50112">
    <property type="entry name" value="PAS"/>
    <property type="match status" value="1"/>
</dbReference>
<sequence>MGVISSSLVKMGNPNFEIFVPDFIKNSSVYFAIVTDLEGVYQYVNRRFQARFGFLGTDLLGQSFMVGIHPDDHLICLETVQSCLAHPGKVIPVLLRKPVKDQKEHAWSQWEFSTLLDENQVPFGMFCVGHDITDAEKATRNAQELAKRVETILEEISDGFLHLGVSLEIRRINSKFEDLFELDRNDILGKSAQELGDKVFNKNLLRKLSTILLENQMAVIEEFLGFSKKWVLITVYPSNAGLTCFIRDITEEKRRKAHMELSENKLKAVFDSTVDSNLLIGLGGEILNFNRVANEVSLKTKGKELTLGSSIEDFLPEDSLEGFHENFPKALAGNQVQVEVLRYLKGNPYWFEVSYFPVRDASGSLMGVAMNIKDINARKLTELELKESQGMLNAIYNSTSEAWFFIDKELRIKSSNKAAKLLTQSLMGRSMTIGESFLDFPHPISKREVSAYFRQAILGSKFNFQKIQDERWWDILMEPVFDNERSEIIGVSFILKDITLIKENEDRILRQNELLKEITWYQSHGLRRYVANILALCDLVSNYTPDSEQEREEYIRMILAESKNLDSLIHKIVALSSNADLRFEQ</sequence>
<name>A0A326RXW8_9BACT</name>
<dbReference type="PANTHER" id="PTHR43304:SF1">
    <property type="entry name" value="PAC DOMAIN-CONTAINING PROTEIN"/>
    <property type="match status" value="1"/>
</dbReference>
<dbReference type="InterPro" id="IPR052162">
    <property type="entry name" value="Sensor_kinase/Photoreceptor"/>
</dbReference>
<evidence type="ECO:0000313" key="8">
    <source>
        <dbReference type="EMBL" id="PZV87189.1"/>
    </source>
</evidence>
<dbReference type="SMART" id="SM00091">
    <property type="entry name" value="PAS"/>
    <property type="match status" value="4"/>
</dbReference>
<evidence type="ECO:0000259" key="6">
    <source>
        <dbReference type="PROSITE" id="PS50112"/>
    </source>
</evidence>
<evidence type="ECO:0000259" key="7">
    <source>
        <dbReference type="PROSITE" id="PS50113"/>
    </source>
</evidence>
<dbReference type="Gene3D" id="3.30.450.20">
    <property type="entry name" value="PAS domain"/>
    <property type="match status" value="4"/>
</dbReference>
<dbReference type="OrthoDB" id="9766459at2"/>
<reference evidence="8 9" key="1">
    <citation type="submission" date="2018-06" db="EMBL/GenBank/DDBJ databases">
        <title>Genomic Encyclopedia of Archaeal and Bacterial Type Strains, Phase II (KMG-II): from individual species to whole genera.</title>
        <authorList>
            <person name="Goeker M."/>
        </authorList>
    </citation>
    <scope>NUCLEOTIDE SEQUENCE [LARGE SCALE GENOMIC DNA]</scope>
    <source>
        <strain evidence="8 9">T4</strain>
    </source>
</reference>
<dbReference type="PROSITE" id="PS50113">
    <property type="entry name" value="PAC"/>
    <property type="match status" value="1"/>
</dbReference>
<dbReference type="EMBL" id="QKTX01000001">
    <property type="protein sequence ID" value="PZV87189.1"/>
    <property type="molecule type" value="Genomic_DNA"/>
</dbReference>
<evidence type="ECO:0000256" key="3">
    <source>
        <dbReference type="ARBA" id="ARBA00022553"/>
    </source>
</evidence>
<comment type="caution">
    <text evidence="8">The sequence shown here is derived from an EMBL/GenBank/DDBJ whole genome shotgun (WGS) entry which is preliminary data.</text>
</comment>